<dbReference type="AlphaFoldDB" id="A0A1C9I5C3"/>
<sequence length="93" mass="10216">MKARDQLALGDTRADPGNAGRHQSQRTAEKRKYGSADRSPNQWPADLRDFQLLVGLRKGFLDLRNGDQGGKVGSPAPWKVRMAVGSDAAMFFT</sequence>
<protein>
    <submittedName>
        <fullName evidence="2">Uncharacterized protein</fullName>
    </submittedName>
</protein>
<accession>A0A1C9I5C3</accession>
<organism evidence="2">
    <name type="scientific">Rhizobium leguminosarum bv. trifolii</name>
    <dbReference type="NCBI Taxonomy" id="386"/>
    <lineage>
        <taxon>Bacteria</taxon>
        <taxon>Pseudomonadati</taxon>
        <taxon>Pseudomonadota</taxon>
        <taxon>Alphaproteobacteria</taxon>
        <taxon>Hyphomicrobiales</taxon>
        <taxon>Rhizobiaceae</taxon>
        <taxon>Rhizobium/Agrobacterium group</taxon>
        <taxon>Rhizobium</taxon>
    </lineage>
</organism>
<evidence type="ECO:0000313" key="2">
    <source>
        <dbReference type="EMBL" id="AOO94133.1"/>
    </source>
</evidence>
<dbReference type="EMBL" id="KX491769">
    <property type="protein sequence ID" value="AOO94133.1"/>
    <property type="molecule type" value="Genomic_DNA"/>
</dbReference>
<reference evidence="2" key="2">
    <citation type="journal article" date="2016" name="Front. Microbiol.">
        <title>The Regulatory Protein RosR Affects Rhizobium leguminosarum bv. trifolii Protein Profiles, Cell Surface Properties, and Symbiosis with Clover.</title>
        <authorList>
            <person name="Rachwal K."/>
            <person name="Boguszewska A."/>
            <person name="Kopcinska J."/>
            <person name="Karas M."/>
            <person name="Tchorzewski M."/>
            <person name="Janczarek M."/>
        </authorList>
    </citation>
    <scope>NUCLEOTIDE SEQUENCE</scope>
    <source>
        <strain evidence="2">Rt24.2</strain>
    </source>
</reference>
<feature type="region of interest" description="Disordered" evidence="1">
    <location>
        <begin position="1"/>
        <end position="42"/>
    </location>
</feature>
<name>A0A1C9I5C3_RHILT</name>
<reference evidence="2" key="1">
    <citation type="journal article" date="2015" name="BMC Genomics">
        <title>Transcriptome profiling of a Rhizobium leguminosarum bv. trifolii rosR mutant reveals the role of the transcriptional regulator RosR in motility, synthesis of cell-surface components, and other cellular processes.</title>
        <authorList>
            <person name="Rachwal K."/>
            <person name="Matczynska E."/>
            <person name="Janczarek M."/>
        </authorList>
    </citation>
    <scope>NUCLEOTIDE SEQUENCE</scope>
    <source>
        <strain evidence="2">Rt24.2</strain>
    </source>
</reference>
<evidence type="ECO:0000256" key="1">
    <source>
        <dbReference type="SAM" id="MobiDB-lite"/>
    </source>
</evidence>
<proteinExistence type="predicted"/>